<evidence type="ECO:0000313" key="1">
    <source>
        <dbReference type="EMBL" id="MBX42021.1"/>
    </source>
</evidence>
<sequence length="60" mass="7358">MRQLLLLGWVICLKEEYSSHCNHFQIQFRCKRNSISSKINISFLFIWNKETVKWFHNLNN</sequence>
<reference evidence="1" key="1">
    <citation type="submission" date="2018-02" db="EMBL/GenBank/DDBJ databases">
        <title>Rhizophora mucronata_Transcriptome.</title>
        <authorList>
            <person name="Meera S.P."/>
            <person name="Sreeshan A."/>
            <person name="Augustine A."/>
        </authorList>
    </citation>
    <scope>NUCLEOTIDE SEQUENCE</scope>
    <source>
        <tissue evidence="1">Leaf</tissue>
    </source>
</reference>
<dbReference type="EMBL" id="GGEC01061537">
    <property type="protein sequence ID" value="MBX42021.1"/>
    <property type="molecule type" value="Transcribed_RNA"/>
</dbReference>
<proteinExistence type="predicted"/>
<name>A0A2P2NHQ2_RHIMU</name>
<accession>A0A2P2NHQ2</accession>
<dbReference type="AlphaFoldDB" id="A0A2P2NHQ2"/>
<protein>
    <submittedName>
        <fullName evidence="1">Uncharacterized protein</fullName>
    </submittedName>
</protein>
<organism evidence="1">
    <name type="scientific">Rhizophora mucronata</name>
    <name type="common">Asiatic mangrove</name>
    <dbReference type="NCBI Taxonomy" id="61149"/>
    <lineage>
        <taxon>Eukaryota</taxon>
        <taxon>Viridiplantae</taxon>
        <taxon>Streptophyta</taxon>
        <taxon>Embryophyta</taxon>
        <taxon>Tracheophyta</taxon>
        <taxon>Spermatophyta</taxon>
        <taxon>Magnoliopsida</taxon>
        <taxon>eudicotyledons</taxon>
        <taxon>Gunneridae</taxon>
        <taxon>Pentapetalae</taxon>
        <taxon>rosids</taxon>
        <taxon>fabids</taxon>
        <taxon>Malpighiales</taxon>
        <taxon>Rhizophoraceae</taxon>
        <taxon>Rhizophora</taxon>
    </lineage>
</organism>